<dbReference type="AlphaFoldDB" id="R9AQI9"/>
<evidence type="ECO:0000313" key="1">
    <source>
        <dbReference type="EMBL" id="EOR02341.1"/>
    </source>
</evidence>
<dbReference type="HOGENOM" id="CLU_2091533_0_0_6"/>
<protein>
    <recommendedName>
        <fullName evidence="3">Competence protein</fullName>
    </recommendedName>
</protein>
<sequence length="116" mass="13446">MNFTEQHCFGFALNQQGQLVTIDQAIQWRQKGLKPSYYCPNSECSGELVTVLGKVRINHFRHKTSFCNLETLQHQLAKQIIAQSIINQKQISLLFNCAVCHKNTYEWAMPPRINHE</sequence>
<accession>R9AQI9</accession>
<proteinExistence type="predicted"/>
<dbReference type="RefSeq" id="WP_016165229.1">
    <property type="nucleotide sequence ID" value="NZ_JAKZGC010000014.1"/>
</dbReference>
<dbReference type="Proteomes" id="UP000016203">
    <property type="component" value="Unassembled WGS sequence"/>
</dbReference>
<name>R9AQI9_9GAMM</name>
<evidence type="ECO:0008006" key="3">
    <source>
        <dbReference type="Google" id="ProtNLM"/>
    </source>
</evidence>
<comment type="caution">
    <text evidence="1">The sequence shown here is derived from an EMBL/GenBank/DDBJ whole genome shotgun (WGS) entry which is preliminary data.</text>
</comment>
<reference evidence="1 2" key="1">
    <citation type="submission" date="2013-03" db="EMBL/GenBank/DDBJ databases">
        <title>The Genome Sequence of Acinetobacter sp. CIP 110321.</title>
        <authorList>
            <consortium name="The Broad Institute Genome Sequencing Platform"/>
            <consortium name="The Broad Institute Genome Sequencing Center for Infectious Disease"/>
            <person name="Cerqueira G."/>
            <person name="Feldgarden M."/>
            <person name="Courvalin P."/>
            <person name="Perichon B."/>
            <person name="Grillot-Courvalin C."/>
            <person name="Clermont D."/>
            <person name="Rocha E."/>
            <person name="Yoon E.-J."/>
            <person name="Nemec A."/>
            <person name="Walker B."/>
            <person name="Young S.K."/>
            <person name="Zeng Q."/>
            <person name="Gargeya S."/>
            <person name="Fitzgerald M."/>
            <person name="Haas B."/>
            <person name="Abouelleil A."/>
            <person name="Alvarado L."/>
            <person name="Arachchi H.M."/>
            <person name="Berlin A.M."/>
            <person name="Chapman S.B."/>
            <person name="Dewar J."/>
            <person name="Goldberg J."/>
            <person name="Griggs A."/>
            <person name="Gujja S."/>
            <person name="Hansen M."/>
            <person name="Howarth C."/>
            <person name="Imamovic A."/>
            <person name="Larimer J."/>
            <person name="McCowan C."/>
            <person name="Murphy C."/>
            <person name="Neiman D."/>
            <person name="Pearson M."/>
            <person name="Priest M."/>
            <person name="Roberts A."/>
            <person name="Saif S."/>
            <person name="Shea T."/>
            <person name="Sisk P."/>
            <person name="Sykes S."/>
            <person name="Wortman J."/>
            <person name="Nusbaum C."/>
            <person name="Birren B."/>
        </authorList>
    </citation>
    <scope>NUCLEOTIDE SEQUENCE [LARGE SCALE GENOMIC DNA]</scope>
    <source>
        <strain evidence="1 2">CIP 110321</strain>
    </source>
</reference>
<evidence type="ECO:0000313" key="2">
    <source>
        <dbReference type="Proteomes" id="UP000016203"/>
    </source>
</evidence>
<dbReference type="EMBL" id="AQFL01000029">
    <property type="protein sequence ID" value="EOR02341.1"/>
    <property type="molecule type" value="Genomic_DNA"/>
</dbReference>
<gene>
    <name evidence="1" type="ORF">F896_04028</name>
</gene>
<organism evidence="1 2">
    <name type="scientific">Acinetobacter genomosp. 15BJ</name>
    <dbReference type="NCBI Taxonomy" id="106651"/>
    <lineage>
        <taxon>Bacteria</taxon>
        <taxon>Pseudomonadati</taxon>
        <taxon>Pseudomonadota</taxon>
        <taxon>Gammaproteobacteria</taxon>
        <taxon>Moraxellales</taxon>
        <taxon>Moraxellaceae</taxon>
        <taxon>Acinetobacter</taxon>
    </lineage>
</organism>